<protein>
    <recommendedName>
        <fullName evidence="2">CULT domain-containing protein</fullName>
    </recommendedName>
</protein>
<feature type="signal peptide" evidence="1">
    <location>
        <begin position="1"/>
        <end position="29"/>
    </location>
</feature>
<reference evidence="3 4" key="1">
    <citation type="submission" date="2024-03" db="EMBL/GenBank/DDBJ databases">
        <title>The genome assembly and annotation of the cricket Gryllus longicercus Weissman &amp; Gray.</title>
        <authorList>
            <person name="Szrajer S."/>
            <person name="Gray D."/>
            <person name="Ylla G."/>
        </authorList>
    </citation>
    <scope>NUCLEOTIDE SEQUENCE [LARGE SCALE GENOMIC DNA]</scope>
    <source>
        <strain evidence="3">DAG 2021-001</strain>
        <tissue evidence="3">Whole body minus gut</tissue>
    </source>
</reference>
<proteinExistence type="predicted"/>
<dbReference type="AlphaFoldDB" id="A0AAN9VUL6"/>
<evidence type="ECO:0000313" key="3">
    <source>
        <dbReference type="EMBL" id="KAK7864429.1"/>
    </source>
</evidence>
<evidence type="ECO:0000259" key="2">
    <source>
        <dbReference type="PROSITE" id="PS51788"/>
    </source>
</evidence>
<keyword evidence="4" id="KW-1185">Reference proteome</keyword>
<keyword evidence="1" id="KW-0732">Signal</keyword>
<comment type="caution">
    <text evidence="3">The sequence shown here is derived from an EMBL/GenBank/DDBJ whole genome shotgun (WGS) entry which is preliminary data.</text>
</comment>
<gene>
    <name evidence="3" type="ORF">R5R35_000469</name>
</gene>
<accession>A0AAN9VUL6</accession>
<dbReference type="PROSITE" id="PS51788">
    <property type="entry name" value="CULT"/>
    <property type="match status" value="1"/>
</dbReference>
<evidence type="ECO:0000313" key="4">
    <source>
        <dbReference type="Proteomes" id="UP001378592"/>
    </source>
</evidence>
<feature type="chain" id="PRO_5042860103" description="CULT domain-containing protein" evidence="1">
    <location>
        <begin position="30"/>
        <end position="168"/>
    </location>
</feature>
<dbReference type="CDD" id="cd15777">
    <property type="entry name" value="CRBN_C_like"/>
    <property type="match status" value="1"/>
</dbReference>
<sequence>MRRAHSAFWPPPSLLLSLVIAVVISTTVSSPLSGECVLCRQCGADVSDGVHIVNQFSPSALVRGNQSLFGARDVQVQVLENPLGVRFRVVTFTKASCGPGHTWHNEHSWFPGYIWRHCLCPRCGHHLGWIFIPQSMVSLKTLYALSLDNILGEQFSDSLMVVPKAYQS</sequence>
<name>A0AAN9VUL6_9ORTH</name>
<dbReference type="Proteomes" id="UP001378592">
    <property type="component" value="Unassembled WGS sequence"/>
</dbReference>
<dbReference type="InterPro" id="IPR034750">
    <property type="entry name" value="CULT"/>
</dbReference>
<evidence type="ECO:0000256" key="1">
    <source>
        <dbReference type="SAM" id="SignalP"/>
    </source>
</evidence>
<feature type="domain" description="CULT" evidence="2">
    <location>
        <begin position="34"/>
        <end position="154"/>
    </location>
</feature>
<dbReference type="EMBL" id="JAZDUA010000203">
    <property type="protein sequence ID" value="KAK7864429.1"/>
    <property type="molecule type" value="Genomic_DNA"/>
</dbReference>
<organism evidence="3 4">
    <name type="scientific">Gryllus longicercus</name>
    <dbReference type="NCBI Taxonomy" id="2509291"/>
    <lineage>
        <taxon>Eukaryota</taxon>
        <taxon>Metazoa</taxon>
        <taxon>Ecdysozoa</taxon>
        <taxon>Arthropoda</taxon>
        <taxon>Hexapoda</taxon>
        <taxon>Insecta</taxon>
        <taxon>Pterygota</taxon>
        <taxon>Neoptera</taxon>
        <taxon>Polyneoptera</taxon>
        <taxon>Orthoptera</taxon>
        <taxon>Ensifera</taxon>
        <taxon>Gryllidea</taxon>
        <taxon>Grylloidea</taxon>
        <taxon>Gryllidae</taxon>
        <taxon>Gryllinae</taxon>
        <taxon>Gryllus</taxon>
    </lineage>
</organism>
<dbReference type="Gene3D" id="2.170.150.20">
    <property type="entry name" value="Peptide methionine sulfoxide reductase"/>
    <property type="match status" value="1"/>
</dbReference>